<dbReference type="Proteomes" id="UP000234412">
    <property type="component" value="Unassembled WGS sequence"/>
</dbReference>
<dbReference type="GO" id="GO:0046872">
    <property type="term" value="F:metal ion binding"/>
    <property type="evidence" value="ECO:0007669"/>
    <property type="project" value="UniProtKB-KW"/>
</dbReference>
<keyword evidence="3" id="KW-0378">Hydrolase</keyword>
<proteinExistence type="predicted"/>
<dbReference type="CDD" id="cd07505">
    <property type="entry name" value="HAD_BPGM-like"/>
    <property type="match status" value="1"/>
</dbReference>
<dbReference type="GO" id="GO:0016787">
    <property type="term" value="F:hydrolase activity"/>
    <property type="evidence" value="ECO:0007669"/>
    <property type="project" value="UniProtKB-KW"/>
</dbReference>
<name>A0A2N4YSF5_KLEVA</name>
<dbReference type="EMBL" id="PIDP01001673">
    <property type="protein sequence ID" value="PLM90507.1"/>
    <property type="molecule type" value="Genomic_DNA"/>
</dbReference>
<dbReference type="PANTHER" id="PTHR18901:SF38">
    <property type="entry name" value="PSEUDOURIDINE-5'-PHOSPHATASE"/>
    <property type="match status" value="1"/>
</dbReference>
<evidence type="ECO:0000256" key="1">
    <source>
        <dbReference type="ARBA" id="ARBA00022723"/>
    </source>
</evidence>
<evidence type="ECO:0000313" key="4">
    <source>
        <dbReference type="Proteomes" id="UP000234412"/>
    </source>
</evidence>
<dbReference type="InterPro" id="IPR023198">
    <property type="entry name" value="PGP-like_dom2"/>
</dbReference>
<accession>A0A2N4YSF5</accession>
<dbReference type="SFLD" id="SFLDS00003">
    <property type="entry name" value="Haloacid_Dehalogenase"/>
    <property type="match status" value="1"/>
</dbReference>
<dbReference type="AlphaFoldDB" id="A0A2N4YSF5"/>
<protein>
    <submittedName>
        <fullName evidence="2">2-deoxyglucose-6-phosphate phosphatase</fullName>
    </submittedName>
    <submittedName>
        <fullName evidence="3">HAD family hydrolase</fullName>
    </submittedName>
</protein>
<dbReference type="Gene3D" id="3.40.50.1000">
    <property type="entry name" value="HAD superfamily/HAD-like"/>
    <property type="match status" value="1"/>
</dbReference>
<dbReference type="SFLD" id="SFLDG01135">
    <property type="entry name" value="C1.5.6:_HAD__Beta-PGM__Phospha"/>
    <property type="match status" value="1"/>
</dbReference>
<dbReference type="SUPFAM" id="SSF56784">
    <property type="entry name" value="HAD-like"/>
    <property type="match status" value="1"/>
</dbReference>
<dbReference type="RefSeq" id="WP_012541057.1">
    <property type="nucleotide sequence ID" value="NC_011283.1"/>
</dbReference>
<dbReference type="Gene3D" id="1.10.150.240">
    <property type="entry name" value="Putative phosphatase, domain 2"/>
    <property type="match status" value="1"/>
</dbReference>
<comment type="caution">
    <text evidence="3">The sequence shown here is derived from an EMBL/GenBank/DDBJ whole genome shotgun (WGS) entry which is preliminary data.</text>
</comment>
<reference evidence="3 4" key="2">
    <citation type="submission" date="2018-01" db="EMBL/GenBank/DDBJ databases">
        <title>Genomic study of Klebsiella pneumoniae.</title>
        <authorList>
            <person name="Yang Y."/>
            <person name="Bicalho R."/>
        </authorList>
    </citation>
    <scope>NUCLEOTIDE SEQUENCE [LARGE SCALE GENOMIC DNA]</scope>
    <source>
        <strain evidence="3 4">A8</strain>
    </source>
</reference>
<keyword evidence="1" id="KW-0479">Metal-binding</keyword>
<dbReference type="PANTHER" id="PTHR18901">
    <property type="entry name" value="2-DEOXYGLUCOSE-6-PHOSPHATE PHOSPHATASE 2"/>
    <property type="match status" value="1"/>
</dbReference>
<dbReference type="KEGG" id="kpe:KPK_1625"/>
<dbReference type="InterPro" id="IPR023214">
    <property type="entry name" value="HAD_sf"/>
</dbReference>
<dbReference type="PRINTS" id="PR00413">
    <property type="entry name" value="HADHALOGNASE"/>
</dbReference>
<reference evidence="2" key="3">
    <citation type="submission" date="2022-05" db="EMBL/GenBank/DDBJ databases">
        <authorList>
            <person name="Alioto T."/>
            <person name="Alioto T."/>
            <person name="Gomez Garrido J."/>
        </authorList>
    </citation>
    <scope>NUCLEOTIDE SEQUENCE</scope>
    <source>
        <strain evidence="2">0</strain>
    </source>
</reference>
<evidence type="ECO:0000313" key="2">
    <source>
        <dbReference type="EMBL" id="CAH6190258.1"/>
    </source>
</evidence>
<evidence type="ECO:0000313" key="3">
    <source>
        <dbReference type="EMBL" id="PLM90507.1"/>
    </source>
</evidence>
<dbReference type="EMBL" id="CAJOXS020000004">
    <property type="protein sequence ID" value="CAH6190258.1"/>
    <property type="molecule type" value="Genomic_DNA"/>
</dbReference>
<gene>
    <name evidence="2" type="ORF">AN2335V1_4066</name>
    <name evidence="3" type="ORF">CWN47_30550</name>
</gene>
<dbReference type="InterPro" id="IPR041492">
    <property type="entry name" value="HAD_2"/>
</dbReference>
<dbReference type="InterPro" id="IPR006439">
    <property type="entry name" value="HAD-SF_hydro_IA"/>
</dbReference>
<sequence length="220" mass="24158">MSMQAVIFDMDGVIIDSEALWRQAQIDALAQWGATASVDECETLTKGKRLDEIAGTWCRYFQLDLDPQRLEAAILQRITGLIATEGEPMHGVHEALRYFREAGYQIALATSSSRQVIAAVLNKLSLWHFFDVVCSADDEPRGKPHPAVYLTTLRKLNLNASQCLVIEDSYNGFCAAQAAGIPTAVVAEDSRQGRYQAAVGRYQTLPELLEALNAEPTAVA</sequence>
<dbReference type="Proteomes" id="UP000789617">
    <property type="component" value="Unassembled WGS sequence"/>
</dbReference>
<dbReference type="SFLD" id="SFLDG01129">
    <property type="entry name" value="C1.5:_HAD__Beta-PGM__Phosphata"/>
    <property type="match status" value="1"/>
</dbReference>
<reference evidence="3 4" key="1">
    <citation type="submission" date="2017-11" db="EMBL/GenBank/DDBJ databases">
        <authorList>
            <person name="Han C.G."/>
        </authorList>
    </citation>
    <scope>NUCLEOTIDE SEQUENCE [LARGE SCALE GENOMIC DNA]</scope>
    <source>
        <strain evidence="3 4">A8</strain>
    </source>
</reference>
<organism evidence="3 4">
    <name type="scientific">Klebsiella variicola</name>
    <dbReference type="NCBI Taxonomy" id="244366"/>
    <lineage>
        <taxon>Bacteria</taxon>
        <taxon>Pseudomonadati</taxon>
        <taxon>Pseudomonadota</taxon>
        <taxon>Gammaproteobacteria</taxon>
        <taxon>Enterobacterales</taxon>
        <taxon>Enterobacteriaceae</taxon>
        <taxon>Klebsiella/Raoultella group</taxon>
        <taxon>Klebsiella</taxon>
        <taxon>Klebsiella pneumoniae complex</taxon>
    </lineage>
</organism>
<dbReference type="NCBIfam" id="TIGR01509">
    <property type="entry name" value="HAD-SF-IA-v3"/>
    <property type="match status" value="1"/>
</dbReference>
<dbReference type="InterPro" id="IPR036412">
    <property type="entry name" value="HAD-like_sf"/>
</dbReference>
<dbReference type="Pfam" id="PF13419">
    <property type="entry name" value="HAD_2"/>
    <property type="match status" value="1"/>
</dbReference>
<evidence type="ECO:0000313" key="5">
    <source>
        <dbReference type="Proteomes" id="UP000789617"/>
    </source>
</evidence>
<keyword evidence="5" id="KW-1185">Reference proteome</keyword>